<proteinExistence type="predicted"/>
<sequence>MRGVQKSLDYSVDLTIGIYHFLVVVKNRSLSKISDLLYSYIMTPFFRAELCWFEDRRLNSNTGHIILNFYFNIRKTGGIYQGYFKFKSTSGFLLMLFVILSCKSKYDTIEVYLETCSYGHVCDLLTKGV</sequence>
<dbReference type="EMBL" id="REGN01000302">
    <property type="protein sequence ID" value="RNA42899.1"/>
    <property type="molecule type" value="Genomic_DNA"/>
</dbReference>
<keyword evidence="2" id="KW-1185">Reference proteome</keyword>
<organism evidence="1 2">
    <name type="scientific">Brachionus plicatilis</name>
    <name type="common">Marine rotifer</name>
    <name type="synonym">Brachionus muelleri</name>
    <dbReference type="NCBI Taxonomy" id="10195"/>
    <lineage>
        <taxon>Eukaryota</taxon>
        <taxon>Metazoa</taxon>
        <taxon>Spiralia</taxon>
        <taxon>Gnathifera</taxon>
        <taxon>Rotifera</taxon>
        <taxon>Eurotatoria</taxon>
        <taxon>Monogononta</taxon>
        <taxon>Pseudotrocha</taxon>
        <taxon>Ploima</taxon>
        <taxon>Brachionidae</taxon>
        <taxon>Brachionus</taxon>
    </lineage>
</organism>
<evidence type="ECO:0000313" key="1">
    <source>
        <dbReference type="EMBL" id="RNA42899.1"/>
    </source>
</evidence>
<name>A0A3M7T4R4_BRAPC</name>
<reference evidence="1 2" key="1">
    <citation type="journal article" date="2018" name="Sci. Rep.">
        <title>Genomic signatures of local adaptation to the degree of environmental predictability in rotifers.</title>
        <authorList>
            <person name="Franch-Gras L."/>
            <person name="Hahn C."/>
            <person name="Garcia-Roger E.M."/>
            <person name="Carmona M.J."/>
            <person name="Serra M."/>
            <person name="Gomez A."/>
        </authorList>
    </citation>
    <scope>NUCLEOTIDE SEQUENCE [LARGE SCALE GENOMIC DNA]</scope>
    <source>
        <strain evidence="1">HYR1</strain>
    </source>
</reference>
<dbReference type="AlphaFoldDB" id="A0A3M7T4R4"/>
<comment type="caution">
    <text evidence="1">The sequence shown here is derived from an EMBL/GenBank/DDBJ whole genome shotgun (WGS) entry which is preliminary data.</text>
</comment>
<dbReference type="Proteomes" id="UP000276133">
    <property type="component" value="Unassembled WGS sequence"/>
</dbReference>
<evidence type="ECO:0000313" key="2">
    <source>
        <dbReference type="Proteomes" id="UP000276133"/>
    </source>
</evidence>
<accession>A0A3M7T4R4</accession>
<protein>
    <submittedName>
        <fullName evidence="1">Uncharacterized protein</fullName>
    </submittedName>
</protein>
<gene>
    <name evidence="1" type="ORF">BpHYR1_002946</name>
</gene>